<name>A0A423Q2L2_9GAMM</name>
<evidence type="ECO:0000256" key="4">
    <source>
        <dbReference type="ARBA" id="ARBA00012870"/>
    </source>
</evidence>
<dbReference type="InParanoid" id="A0A423Q2L2"/>
<keyword evidence="5" id="KW-0285">Flavoprotein</keyword>
<dbReference type="EMBL" id="AYKG01000001">
    <property type="protein sequence ID" value="ROO32864.1"/>
    <property type="molecule type" value="Genomic_DNA"/>
</dbReference>
<dbReference type="FunFam" id="1.20.140.10:FF:000010">
    <property type="entry name" value="Acyl-coenzyme A oxidase"/>
    <property type="match status" value="1"/>
</dbReference>
<sequence>MITADFWYKRQDVFSDRKTAMSQRLDALIDSQHLRPLLPVIYIAWADGTLANEEGQRIRELAGTIGPLGSDDARVLDEWLSPQAAPSATECSVLRRRIREQVRHRQPSLAAMSAAMNGADSTQVTDAVGRYAKERNISGMGVSSEIFQDAGQPVGQSFNEQPSRFNPARVQAVLEGDYAHEWQQVRDILEHDVFAYAYDETSEAARARVLRWLQHLAEHRDMAASALPESVGGQGNMAGFIHVFMALAMFDLSLVVKFGVQFGLFGGSIIFLGNDEHHKTYLPDIASLDLLGGFAMTESGHGSNVQELETTATYDPATQEFVLNTPTMSARKEWIGNAARDGHAATVFAQLNTGGESYGVHAFVVPIRTDDGQAAPGVRIEDCGPKMGLVGVDNGRLYFDQVRIPRKNLLDRYAVVQPDGTYESPIASDNKRFFTMLGTLVGGRISVASACVTAAKKALTIATRYGALRRQFGGDDGKELRVLDYRTHQMRLFPKIAHTYALHFAIEDLIEQFRNRTEADSRHIETLAAGLKSMASWEAIDACQQARECCGGLGFLSENQIATVRRDIDVFATFEGDNTVLMQLLAKNKLASYAKGFEQNLVATIAKELAGKARTELLEGNPVIQRKTDEDHLRDADFHLEVLKLRAHNMLVSAARRIRKRITDGMEPFIAFTDIQDHLMAYAKADMEHHIAVCFAKRVAALEAGPTRDALETMRQLAAVDTIYADSAWYLDQGYFQPTKRKALRRLRIKLLDEIRPDALGYVEAFAIPDGCLSAPIAFEDYIGREPLKHAADDGVA</sequence>
<comment type="similarity">
    <text evidence="3">Belongs to the acyl-CoA oxidase family.</text>
</comment>
<dbReference type="InterPro" id="IPR002655">
    <property type="entry name" value="Acyl-CoA_oxidase_C"/>
</dbReference>
<feature type="domain" description="Acyl-CoA oxidase/dehydrogenase middle" evidence="12">
    <location>
        <begin position="293"/>
        <end position="402"/>
    </location>
</feature>
<evidence type="ECO:0000256" key="9">
    <source>
        <dbReference type="ARBA" id="ARBA00023098"/>
    </source>
</evidence>
<dbReference type="GO" id="GO:0005504">
    <property type="term" value="F:fatty acid binding"/>
    <property type="evidence" value="ECO:0007669"/>
    <property type="project" value="TreeGrafter"/>
</dbReference>
<dbReference type="Gene3D" id="2.40.110.10">
    <property type="entry name" value="Butyryl-CoA Dehydrogenase, subunit A, domain 2"/>
    <property type="match status" value="1"/>
</dbReference>
<keyword evidence="10" id="KW-0576">Peroxisome</keyword>
<organism evidence="15 16">
    <name type="scientific">Salinisphaera japonica YTM-1</name>
    <dbReference type="NCBI Taxonomy" id="1209778"/>
    <lineage>
        <taxon>Bacteria</taxon>
        <taxon>Pseudomonadati</taxon>
        <taxon>Pseudomonadota</taxon>
        <taxon>Gammaproteobacteria</taxon>
        <taxon>Salinisphaerales</taxon>
        <taxon>Salinisphaeraceae</taxon>
        <taxon>Salinisphaera</taxon>
    </lineage>
</organism>
<dbReference type="GO" id="GO:0071949">
    <property type="term" value="F:FAD binding"/>
    <property type="evidence" value="ECO:0007669"/>
    <property type="project" value="InterPro"/>
</dbReference>
<evidence type="ECO:0000256" key="2">
    <source>
        <dbReference type="ARBA" id="ARBA00004275"/>
    </source>
</evidence>
<evidence type="ECO:0000259" key="13">
    <source>
        <dbReference type="Pfam" id="PF02771"/>
    </source>
</evidence>
<evidence type="ECO:0000256" key="10">
    <source>
        <dbReference type="ARBA" id="ARBA00023140"/>
    </source>
</evidence>
<keyword evidence="9" id="KW-0443">Lipid metabolism</keyword>
<gene>
    <name evidence="15" type="ORF">SAJA_01170</name>
</gene>
<dbReference type="AlphaFoldDB" id="A0A423Q2L2"/>
<evidence type="ECO:0000256" key="3">
    <source>
        <dbReference type="ARBA" id="ARBA00006288"/>
    </source>
</evidence>
<dbReference type="SUPFAM" id="SSF47203">
    <property type="entry name" value="Acyl-CoA dehydrogenase C-terminal domain-like"/>
    <property type="match status" value="2"/>
</dbReference>
<evidence type="ECO:0000259" key="14">
    <source>
        <dbReference type="Pfam" id="PF22924"/>
    </source>
</evidence>
<dbReference type="InterPro" id="IPR012258">
    <property type="entry name" value="Acyl-CoA_oxidase"/>
</dbReference>
<dbReference type="InterPro" id="IPR046373">
    <property type="entry name" value="Acyl-CoA_Oxase/DH_mid-dom_sf"/>
</dbReference>
<dbReference type="InterPro" id="IPR006091">
    <property type="entry name" value="Acyl-CoA_Oxase/DH_mid-dom"/>
</dbReference>
<keyword evidence="7" id="KW-0276">Fatty acid metabolism</keyword>
<evidence type="ECO:0000256" key="5">
    <source>
        <dbReference type="ARBA" id="ARBA00022630"/>
    </source>
</evidence>
<dbReference type="InterPro" id="IPR009100">
    <property type="entry name" value="AcylCoA_DH/oxidase_NM_dom_sf"/>
</dbReference>
<feature type="domain" description="Acyl-CoA dehydrogenase/oxidase N-terminal" evidence="13">
    <location>
        <begin position="183"/>
        <end position="287"/>
    </location>
</feature>
<comment type="caution">
    <text evidence="15">The sequence shown here is derived from an EMBL/GenBank/DDBJ whole genome shotgun (WGS) entry which is preliminary data.</text>
</comment>
<evidence type="ECO:0000256" key="7">
    <source>
        <dbReference type="ARBA" id="ARBA00022832"/>
    </source>
</evidence>
<dbReference type="GO" id="GO:0055088">
    <property type="term" value="P:lipid homeostasis"/>
    <property type="evidence" value="ECO:0007669"/>
    <property type="project" value="TreeGrafter"/>
</dbReference>
<dbReference type="InterPro" id="IPR036250">
    <property type="entry name" value="AcylCo_DH-like_C"/>
</dbReference>
<keyword evidence="6" id="KW-0274">FAD</keyword>
<evidence type="ECO:0000313" key="15">
    <source>
        <dbReference type="EMBL" id="ROO32864.1"/>
    </source>
</evidence>
<accession>A0A423Q2L2</accession>
<dbReference type="InterPro" id="IPR013786">
    <property type="entry name" value="AcylCoA_DH/ox_N"/>
</dbReference>
<comment type="cofactor">
    <cofactor evidence="1">
        <name>FAD</name>
        <dbReference type="ChEBI" id="CHEBI:57692"/>
    </cofactor>
</comment>
<dbReference type="EC" id="1.3.3.6" evidence="4"/>
<evidence type="ECO:0000313" key="16">
    <source>
        <dbReference type="Proteomes" id="UP000285310"/>
    </source>
</evidence>
<dbReference type="Pfam" id="PF01756">
    <property type="entry name" value="ACOX"/>
    <property type="match status" value="1"/>
</dbReference>
<feature type="domain" description="Acyl-CoA oxidase C-alpha1" evidence="14">
    <location>
        <begin position="438"/>
        <end position="587"/>
    </location>
</feature>
<dbReference type="PANTHER" id="PTHR10909">
    <property type="entry name" value="ELECTRON TRANSPORT OXIDOREDUCTASE"/>
    <property type="match status" value="1"/>
</dbReference>
<dbReference type="GO" id="GO:0033540">
    <property type="term" value="P:fatty acid beta-oxidation using acyl-CoA oxidase"/>
    <property type="evidence" value="ECO:0007669"/>
    <property type="project" value="TreeGrafter"/>
</dbReference>
<dbReference type="Pfam" id="PF22924">
    <property type="entry name" value="ACOX_C_alpha1"/>
    <property type="match status" value="1"/>
</dbReference>
<proteinExistence type="inferred from homology"/>
<dbReference type="Gene3D" id="1.10.540.10">
    <property type="entry name" value="Acyl-CoA dehydrogenase/oxidase, N-terminal domain"/>
    <property type="match status" value="1"/>
</dbReference>
<dbReference type="Pfam" id="PF02771">
    <property type="entry name" value="Acyl-CoA_dh_N"/>
    <property type="match status" value="1"/>
</dbReference>
<dbReference type="Pfam" id="PF02770">
    <property type="entry name" value="Acyl-CoA_dh_M"/>
    <property type="match status" value="1"/>
</dbReference>
<reference evidence="15 16" key="1">
    <citation type="submission" date="2013-10" db="EMBL/GenBank/DDBJ databases">
        <title>Salinisphaera japonica YTM-1 Genome Sequencing.</title>
        <authorList>
            <person name="Lai Q."/>
            <person name="Li C."/>
            <person name="Shao Z."/>
        </authorList>
    </citation>
    <scope>NUCLEOTIDE SEQUENCE [LARGE SCALE GENOMIC DNA]</scope>
    <source>
        <strain evidence="15 16">YTM-1</strain>
    </source>
</reference>
<dbReference type="FunFam" id="2.40.110.10:FF:000005">
    <property type="entry name" value="Acyl-coenzyme A oxidase"/>
    <property type="match status" value="1"/>
</dbReference>
<dbReference type="InterPro" id="IPR037069">
    <property type="entry name" value="AcylCoA_DH/ox_N_sf"/>
</dbReference>
<keyword evidence="16" id="KW-1185">Reference proteome</keyword>
<keyword evidence="8" id="KW-0560">Oxidoreductase</keyword>
<evidence type="ECO:0000256" key="1">
    <source>
        <dbReference type="ARBA" id="ARBA00001974"/>
    </source>
</evidence>
<feature type="domain" description="Acyl-CoA oxidase C-terminal" evidence="11">
    <location>
        <begin position="639"/>
        <end position="781"/>
    </location>
</feature>
<dbReference type="Proteomes" id="UP000285310">
    <property type="component" value="Unassembled WGS sequence"/>
</dbReference>
<evidence type="ECO:0000256" key="8">
    <source>
        <dbReference type="ARBA" id="ARBA00023002"/>
    </source>
</evidence>
<dbReference type="SUPFAM" id="SSF56645">
    <property type="entry name" value="Acyl-CoA dehydrogenase NM domain-like"/>
    <property type="match status" value="1"/>
</dbReference>
<comment type="subcellular location">
    <subcellularLocation>
        <location evidence="2">Peroxisome</location>
    </subcellularLocation>
</comment>
<dbReference type="Gene3D" id="1.20.140.10">
    <property type="entry name" value="Butyryl-CoA Dehydrogenase, subunit A, domain 3"/>
    <property type="match status" value="2"/>
</dbReference>
<evidence type="ECO:0000256" key="6">
    <source>
        <dbReference type="ARBA" id="ARBA00022827"/>
    </source>
</evidence>
<evidence type="ECO:0000259" key="12">
    <source>
        <dbReference type="Pfam" id="PF02770"/>
    </source>
</evidence>
<protein>
    <recommendedName>
        <fullName evidence="4">acyl-CoA oxidase</fullName>
        <ecNumber evidence="4">1.3.3.6</ecNumber>
    </recommendedName>
</protein>
<evidence type="ECO:0000259" key="11">
    <source>
        <dbReference type="Pfam" id="PF01756"/>
    </source>
</evidence>
<dbReference type="GO" id="GO:0003997">
    <property type="term" value="F:acyl-CoA oxidase activity"/>
    <property type="evidence" value="ECO:0007669"/>
    <property type="project" value="UniProtKB-EC"/>
</dbReference>
<dbReference type="InterPro" id="IPR055060">
    <property type="entry name" value="ACOX_C_alpha1"/>
</dbReference>